<evidence type="ECO:0000313" key="1">
    <source>
        <dbReference type="EMBL" id="MDZ5458086.1"/>
    </source>
</evidence>
<accession>A0ABU5IG33</accession>
<protein>
    <submittedName>
        <fullName evidence="1">Uncharacterized protein</fullName>
    </submittedName>
</protein>
<organism evidence="1 2">
    <name type="scientific">Azohydromonas lata</name>
    <dbReference type="NCBI Taxonomy" id="45677"/>
    <lineage>
        <taxon>Bacteria</taxon>
        <taxon>Pseudomonadati</taxon>
        <taxon>Pseudomonadota</taxon>
        <taxon>Betaproteobacteria</taxon>
        <taxon>Burkholderiales</taxon>
        <taxon>Sphaerotilaceae</taxon>
        <taxon>Azohydromonas</taxon>
    </lineage>
</organism>
<comment type="caution">
    <text evidence="1">The sequence shown here is derived from an EMBL/GenBank/DDBJ whole genome shotgun (WGS) entry which is preliminary data.</text>
</comment>
<dbReference type="Proteomes" id="UP001293718">
    <property type="component" value="Unassembled WGS sequence"/>
</dbReference>
<dbReference type="EMBL" id="JAXOJX010000025">
    <property type="protein sequence ID" value="MDZ5458086.1"/>
    <property type="molecule type" value="Genomic_DNA"/>
</dbReference>
<evidence type="ECO:0000313" key="2">
    <source>
        <dbReference type="Proteomes" id="UP001293718"/>
    </source>
</evidence>
<gene>
    <name evidence="1" type="ORF">SM757_16035</name>
</gene>
<sequence>MKVIAESALKILLRRRNSSGPLRDTTRQLIRQTIAQIHAEERGRV</sequence>
<proteinExistence type="predicted"/>
<name>A0ABU5IG33_9BURK</name>
<keyword evidence="2" id="KW-1185">Reference proteome</keyword>
<dbReference type="RefSeq" id="WP_157118806.1">
    <property type="nucleotide sequence ID" value="NZ_JAXOJX010000025.1"/>
</dbReference>
<reference evidence="1 2" key="1">
    <citation type="submission" date="2023-11" db="EMBL/GenBank/DDBJ databases">
        <title>Draft genome of Azohydromonas lata strain H1 (DSM1123), a polyhydroxyalkanoate producer.</title>
        <authorList>
            <person name="Traversa D."/>
            <person name="D'Addabbo P."/>
            <person name="Pazzani C."/>
            <person name="Manzari C."/>
            <person name="Chiara M."/>
            <person name="Scrascia M."/>
        </authorList>
    </citation>
    <scope>NUCLEOTIDE SEQUENCE [LARGE SCALE GENOMIC DNA]</scope>
    <source>
        <strain evidence="1 2">H1</strain>
    </source>
</reference>